<comment type="caution">
    <text evidence="9">The sequence shown here is derived from an EMBL/GenBank/DDBJ whole genome shotgun (WGS) entry which is preliminary data.</text>
</comment>
<dbReference type="PANTHER" id="PTHR23531:SF1">
    <property type="entry name" value="QUINOLENE RESISTANCE PROTEIN NORA"/>
    <property type="match status" value="1"/>
</dbReference>
<dbReference type="PROSITE" id="PS50850">
    <property type="entry name" value="MFS"/>
    <property type="match status" value="1"/>
</dbReference>
<dbReference type="RefSeq" id="WP_103158676.1">
    <property type="nucleotide sequence ID" value="NZ_BMDK01000002.1"/>
</dbReference>
<feature type="transmembrane region" description="Helical" evidence="6">
    <location>
        <begin position="276"/>
        <end position="294"/>
    </location>
</feature>
<feature type="transmembrane region" description="Helical" evidence="6">
    <location>
        <begin position="367"/>
        <end position="385"/>
    </location>
</feature>
<protein>
    <submittedName>
        <fullName evidence="9">MFS transporter</fullName>
    </submittedName>
</protein>
<dbReference type="SUPFAM" id="SSF103473">
    <property type="entry name" value="MFS general substrate transporter"/>
    <property type="match status" value="1"/>
</dbReference>
<dbReference type="Proteomes" id="UP001240157">
    <property type="component" value="Unassembled WGS sequence"/>
</dbReference>
<keyword evidence="5 6" id="KW-0472">Membrane</keyword>
<evidence type="ECO:0000313" key="11">
    <source>
        <dbReference type="Proteomes" id="UP001240157"/>
    </source>
</evidence>
<keyword evidence="4 6" id="KW-1133">Transmembrane helix</keyword>
<evidence type="ECO:0000256" key="3">
    <source>
        <dbReference type="ARBA" id="ARBA00022692"/>
    </source>
</evidence>
<dbReference type="AlphaFoldDB" id="A0AAE5T0K7"/>
<feature type="transmembrane region" description="Helical" evidence="6">
    <location>
        <begin position="108"/>
        <end position="128"/>
    </location>
</feature>
<feature type="transmembrane region" description="Helical" evidence="6">
    <location>
        <begin position="79"/>
        <end position="96"/>
    </location>
</feature>
<proteinExistence type="predicted"/>
<feature type="transmembrane region" description="Helical" evidence="6">
    <location>
        <begin position="140"/>
        <end position="160"/>
    </location>
</feature>
<evidence type="ECO:0000259" key="7">
    <source>
        <dbReference type="PROSITE" id="PS50850"/>
    </source>
</evidence>
<dbReference type="InterPro" id="IPR020846">
    <property type="entry name" value="MFS_dom"/>
</dbReference>
<reference evidence="9 10" key="1">
    <citation type="journal article" date="2016" name="Front. Microbiol.">
        <title>Comprehensive Phylogenetic Analysis of Bovine Non-aureus Staphylococci Species Based on Whole-Genome Sequencing.</title>
        <authorList>
            <person name="Naushad S."/>
            <person name="Barkema H.W."/>
            <person name="Luby C."/>
            <person name="Condas L.A."/>
            <person name="Nobrega D.B."/>
            <person name="Carson D.A."/>
            <person name="De Buck J."/>
        </authorList>
    </citation>
    <scope>NUCLEOTIDE SEQUENCE [LARGE SCALE GENOMIC DNA]</scope>
    <source>
        <strain evidence="9 10">SNUC 505</strain>
    </source>
</reference>
<gene>
    <name evidence="9" type="ORF">BU653_01740</name>
    <name evidence="8" type="ORF">RCF65_01055</name>
</gene>
<dbReference type="EMBL" id="PZBZ01000006">
    <property type="protein sequence ID" value="PTG16706.1"/>
    <property type="molecule type" value="Genomic_DNA"/>
</dbReference>
<feature type="transmembrane region" description="Helical" evidence="6">
    <location>
        <begin position="166"/>
        <end position="186"/>
    </location>
</feature>
<evidence type="ECO:0000256" key="5">
    <source>
        <dbReference type="ARBA" id="ARBA00023136"/>
    </source>
</evidence>
<feature type="transmembrane region" description="Helical" evidence="6">
    <location>
        <begin position="245"/>
        <end position="264"/>
    </location>
</feature>
<reference evidence="8 11" key="3">
    <citation type="submission" date="2023-08" db="EMBL/GenBank/DDBJ databases">
        <title>Whole genome sequencing of Staphylococcus chromogenes NNSch 2386.</title>
        <authorList>
            <person name="Kropotov V.S."/>
            <person name="Boriskina E.V."/>
            <person name="Gordinskaya N.A."/>
            <person name="Shkurkina I.S."/>
            <person name="Kryazhev D.V."/>
            <person name="Alekseeva A.E."/>
            <person name="Makhova M.A."/>
        </authorList>
    </citation>
    <scope>NUCLEOTIDE SEQUENCE [LARGE SCALE GENOMIC DNA]</scope>
    <source>
        <strain evidence="8 11">NNSch 2386</strain>
    </source>
</reference>
<dbReference type="InterPro" id="IPR036259">
    <property type="entry name" value="MFS_trans_sf"/>
</dbReference>
<keyword evidence="3 6" id="KW-0812">Transmembrane</keyword>
<evidence type="ECO:0000313" key="8">
    <source>
        <dbReference type="EMBL" id="MDQ7174574.1"/>
    </source>
</evidence>
<dbReference type="InterPro" id="IPR011701">
    <property type="entry name" value="MFS"/>
</dbReference>
<dbReference type="CDD" id="cd17489">
    <property type="entry name" value="MFS_YfcJ_like"/>
    <property type="match status" value="1"/>
</dbReference>
<dbReference type="EMBL" id="JAVGJF010000003">
    <property type="protein sequence ID" value="MDQ7174574.1"/>
    <property type="molecule type" value="Genomic_DNA"/>
</dbReference>
<dbReference type="GO" id="GO:0022857">
    <property type="term" value="F:transmembrane transporter activity"/>
    <property type="evidence" value="ECO:0007669"/>
    <property type="project" value="InterPro"/>
</dbReference>
<dbReference type="Gene3D" id="1.20.1250.20">
    <property type="entry name" value="MFS general substrate transporter like domains"/>
    <property type="match status" value="2"/>
</dbReference>
<dbReference type="Pfam" id="PF07690">
    <property type="entry name" value="MFS_1"/>
    <property type="match status" value="1"/>
</dbReference>
<reference evidence="9" key="2">
    <citation type="submission" date="2018-03" db="EMBL/GenBank/DDBJ databases">
        <authorList>
            <person name="Naushad S."/>
        </authorList>
    </citation>
    <scope>NUCLEOTIDE SEQUENCE</scope>
    <source>
        <strain evidence="9">SNUC 505</strain>
    </source>
</reference>
<evidence type="ECO:0000313" key="10">
    <source>
        <dbReference type="Proteomes" id="UP000242704"/>
    </source>
</evidence>
<organism evidence="9 10">
    <name type="scientific">Staphylococcus chromogenes</name>
    <name type="common">Staphylococcus hyicus subsp. chromogenes</name>
    <dbReference type="NCBI Taxonomy" id="46126"/>
    <lineage>
        <taxon>Bacteria</taxon>
        <taxon>Bacillati</taxon>
        <taxon>Bacillota</taxon>
        <taxon>Bacilli</taxon>
        <taxon>Bacillales</taxon>
        <taxon>Staphylococcaceae</taxon>
        <taxon>Staphylococcus</taxon>
    </lineage>
</organism>
<evidence type="ECO:0000256" key="6">
    <source>
        <dbReference type="SAM" id="Phobius"/>
    </source>
</evidence>
<sequence>MAHSKTPLLTKSYVVNFLISLLLYLTMYLLIVVITQYTVNQYHVSDSLAGLVMGLFIVGSLLGRFMIGRFINVIGPKKILVIGLIAFILTQCLYFFEGSLIFLMVTRLLNGFALAIATTATGTIVALISPVDRRAEGISLFSLSLVVGAAVGPFVGLLLSHIYPTVVLFVLCVIIAFIALFMSFTLHIDFTVEPLRAEDKQFKLSQFVSIPALPIASVILVCGLGYASVLSFIQIYAETLNLVTVASYYFIAYAIASVITRPIVGKIMDRYNENKIAYPALILFCLSLITLAVVTTSTGWLLLISGALLGVGYGSMTAVCNVAAIKVSDKDKMGIATSTFYIGLDFGLGFGPFALGFLTSSVGFSKMYAVTAFILVLCIGLYWMVHGRHIQARGQEK</sequence>
<feature type="transmembrane region" description="Helical" evidence="6">
    <location>
        <begin position="300"/>
        <end position="323"/>
    </location>
</feature>
<feature type="domain" description="Major facilitator superfamily (MFS) profile" evidence="7">
    <location>
        <begin position="12"/>
        <end position="390"/>
    </location>
</feature>
<evidence type="ECO:0000256" key="1">
    <source>
        <dbReference type="ARBA" id="ARBA00004651"/>
    </source>
</evidence>
<dbReference type="PANTHER" id="PTHR23531">
    <property type="entry name" value="QUINOLENE RESISTANCE PROTEIN NORA"/>
    <property type="match status" value="1"/>
</dbReference>
<dbReference type="GO" id="GO:0005886">
    <property type="term" value="C:plasma membrane"/>
    <property type="evidence" value="ECO:0007669"/>
    <property type="project" value="UniProtKB-SubCell"/>
</dbReference>
<evidence type="ECO:0000313" key="9">
    <source>
        <dbReference type="EMBL" id="PTG16706.1"/>
    </source>
</evidence>
<comment type="subcellular location">
    <subcellularLocation>
        <location evidence="1">Cell membrane</location>
        <topology evidence="1">Multi-pass membrane protein</topology>
    </subcellularLocation>
</comment>
<keyword evidence="2" id="KW-0813">Transport</keyword>
<feature type="transmembrane region" description="Helical" evidence="6">
    <location>
        <begin position="335"/>
        <end position="355"/>
    </location>
</feature>
<feature type="transmembrane region" description="Helical" evidence="6">
    <location>
        <begin position="47"/>
        <end position="67"/>
    </location>
</feature>
<evidence type="ECO:0000256" key="2">
    <source>
        <dbReference type="ARBA" id="ARBA00022448"/>
    </source>
</evidence>
<evidence type="ECO:0000256" key="4">
    <source>
        <dbReference type="ARBA" id="ARBA00022989"/>
    </source>
</evidence>
<dbReference type="InterPro" id="IPR052714">
    <property type="entry name" value="MFS_Exporter"/>
</dbReference>
<name>A0AAE5T0K7_STACR</name>
<dbReference type="Proteomes" id="UP000242704">
    <property type="component" value="Unassembled WGS sequence"/>
</dbReference>
<feature type="transmembrane region" description="Helical" evidence="6">
    <location>
        <begin position="12"/>
        <end position="35"/>
    </location>
</feature>
<accession>A0AAE5T0K7</accession>
<feature type="transmembrane region" description="Helical" evidence="6">
    <location>
        <begin position="207"/>
        <end position="233"/>
    </location>
</feature>